<keyword evidence="2" id="KW-1185">Reference proteome</keyword>
<proteinExistence type="predicted"/>
<evidence type="ECO:0000313" key="1">
    <source>
        <dbReference type="EMBL" id="KAB7789229.1"/>
    </source>
</evidence>
<accession>A0A6I1GII4</accession>
<evidence type="ECO:0000313" key="2">
    <source>
        <dbReference type="Proteomes" id="UP000468413"/>
    </source>
</evidence>
<reference evidence="1 2" key="1">
    <citation type="submission" date="2019-09" db="EMBL/GenBank/DDBJ databases">
        <title>Characterization of the phylogenetic diversity of two novel species belonging to the genus Bifidobacterium: Bifidobacterium cebidarum sp. nov. and Bifidobacterium leontopitheci sp. nov.</title>
        <authorList>
            <person name="Lugli G.A."/>
            <person name="Duranti S."/>
            <person name="Milani C."/>
            <person name="Turroni F."/>
            <person name="Ventura M."/>
        </authorList>
    </citation>
    <scope>NUCLEOTIDE SEQUENCE [LARGE SCALE GENOMIC DNA]</scope>
    <source>
        <strain evidence="1 2">LMG 31469</strain>
    </source>
</reference>
<dbReference type="AlphaFoldDB" id="A0A6I1GII4"/>
<dbReference type="Proteomes" id="UP000468413">
    <property type="component" value="Unassembled WGS sequence"/>
</dbReference>
<protein>
    <submittedName>
        <fullName evidence="1">Uncharacterized protein</fullName>
    </submittedName>
</protein>
<sequence length="105" mass="11786">MPGIAAAHILRAEYVAGSSHAFTGRFVPFIVKILSVNPNNRNENRCRRYRTRYESDSETYKTCKCHQFPRLPSARARPAARSAALRTSWNNAALYATSSGSKRNP</sequence>
<name>A0A6I1GII4_9BIFI</name>
<comment type="caution">
    <text evidence="1">The sequence shown here is derived from an EMBL/GenBank/DDBJ whole genome shotgun (WGS) entry which is preliminary data.</text>
</comment>
<dbReference type="EMBL" id="WBVS01000001">
    <property type="protein sequence ID" value="KAB7789229.1"/>
    <property type="molecule type" value="Genomic_DNA"/>
</dbReference>
<organism evidence="1 2">
    <name type="scientific">Bifidobacterium cebidarum</name>
    <dbReference type="NCBI Taxonomy" id="2650773"/>
    <lineage>
        <taxon>Bacteria</taxon>
        <taxon>Bacillati</taxon>
        <taxon>Actinomycetota</taxon>
        <taxon>Actinomycetes</taxon>
        <taxon>Bifidobacteriales</taxon>
        <taxon>Bifidobacteriaceae</taxon>
        <taxon>Bifidobacterium</taxon>
    </lineage>
</organism>
<gene>
    <name evidence="1" type="ORF">F7D08_0181</name>
</gene>